<comment type="caution">
    <text evidence="1">The sequence shown here is derived from an EMBL/GenBank/DDBJ whole genome shotgun (WGS) entry which is preliminary data.</text>
</comment>
<dbReference type="Proteomes" id="UP001222325">
    <property type="component" value="Unassembled WGS sequence"/>
</dbReference>
<proteinExistence type="predicted"/>
<reference evidence="1" key="1">
    <citation type="submission" date="2023-03" db="EMBL/GenBank/DDBJ databases">
        <title>Massive genome expansion in bonnet fungi (Mycena s.s.) driven by repeated elements and novel gene families across ecological guilds.</title>
        <authorList>
            <consortium name="Lawrence Berkeley National Laboratory"/>
            <person name="Harder C.B."/>
            <person name="Miyauchi S."/>
            <person name="Viragh M."/>
            <person name="Kuo A."/>
            <person name="Thoen E."/>
            <person name="Andreopoulos B."/>
            <person name="Lu D."/>
            <person name="Skrede I."/>
            <person name="Drula E."/>
            <person name="Henrissat B."/>
            <person name="Morin E."/>
            <person name="Kohler A."/>
            <person name="Barry K."/>
            <person name="LaButti K."/>
            <person name="Morin E."/>
            <person name="Salamov A."/>
            <person name="Lipzen A."/>
            <person name="Mereny Z."/>
            <person name="Hegedus B."/>
            <person name="Baldrian P."/>
            <person name="Stursova M."/>
            <person name="Weitz H."/>
            <person name="Taylor A."/>
            <person name="Grigoriev I.V."/>
            <person name="Nagy L.G."/>
            <person name="Martin F."/>
            <person name="Kauserud H."/>
        </authorList>
    </citation>
    <scope>NUCLEOTIDE SEQUENCE</scope>
    <source>
        <strain evidence="1">CBHHK173m</strain>
    </source>
</reference>
<sequence>MSTDIRRRLAELDAEILKHNTILCDLRQQRTDLRRELCAVATYPVLTLPVEITAEIFMQCLPDIDDRDIYTSALKTNMPILLMGVCQAWRDVALSTPMLWSTLDIHLDRIPDTSAVSTIDPEIIELFVVRWLSRAADCPLSLTLRRQIDQDWNSSMLFPSRRLRAIIHQYAPKIQQLALDMSEGAIRQLGPDSASFHILERATLGYPDAPEYVGPQTADIFLTDAPRFHDLRIIFLKSITNLCFPFHRLTKFEGEIVNLELFSLAPNLTELTCHFSLDADTEFILTHPRLESITLVHSLRGKRADDLFYYLTLPGLRSINVSGVYHHAYASLERFLERSSPRLITLSIRAADSTLFEWMGCVYQCGNTIENLELNVEWPSVDILSSIFTSFKFPKLRVLTLRNTPRNKNLLLLLLLRAFSTTRVSSTSST</sequence>
<dbReference type="EMBL" id="JARJCN010000008">
    <property type="protein sequence ID" value="KAJ7098671.1"/>
    <property type="molecule type" value="Genomic_DNA"/>
</dbReference>
<name>A0AAD6UET6_9AGAR</name>
<protein>
    <recommendedName>
        <fullName evidence="3">F-box domain-containing protein</fullName>
    </recommendedName>
</protein>
<evidence type="ECO:0008006" key="3">
    <source>
        <dbReference type="Google" id="ProtNLM"/>
    </source>
</evidence>
<organism evidence="1 2">
    <name type="scientific">Mycena belliarum</name>
    <dbReference type="NCBI Taxonomy" id="1033014"/>
    <lineage>
        <taxon>Eukaryota</taxon>
        <taxon>Fungi</taxon>
        <taxon>Dikarya</taxon>
        <taxon>Basidiomycota</taxon>
        <taxon>Agaricomycotina</taxon>
        <taxon>Agaricomycetes</taxon>
        <taxon>Agaricomycetidae</taxon>
        <taxon>Agaricales</taxon>
        <taxon>Marasmiineae</taxon>
        <taxon>Mycenaceae</taxon>
        <taxon>Mycena</taxon>
    </lineage>
</organism>
<gene>
    <name evidence="1" type="ORF">B0H15DRAFT_586530</name>
</gene>
<accession>A0AAD6UET6</accession>
<evidence type="ECO:0000313" key="1">
    <source>
        <dbReference type="EMBL" id="KAJ7098671.1"/>
    </source>
</evidence>
<evidence type="ECO:0000313" key="2">
    <source>
        <dbReference type="Proteomes" id="UP001222325"/>
    </source>
</evidence>
<dbReference type="AlphaFoldDB" id="A0AAD6UET6"/>
<keyword evidence="2" id="KW-1185">Reference proteome</keyword>